<feature type="transmembrane region" description="Helical" evidence="1">
    <location>
        <begin position="6"/>
        <end position="26"/>
    </location>
</feature>
<dbReference type="Pfam" id="PF13782">
    <property type="entry name" value="SpoVAB"/>
    <property type="match status" value="1"/>
</dbReference>
<dbReference type="Proteomes" id="UP000013378">
    <property type="component" value="Unassembled WGS sequence"/>
</dbReference>
<dbReference type="OrthoDB" id="9790504at2"/>
<dbReference type="eggNOG" id="ENOG503152T">
    <property type="taxonomic scope" value="Bacteria"/>
</dbReference>
<evidence type="ECO:0000313" key="3">
    <source>
        <dbReference type="Proteomes" id="UP000013378"/>
    </source>
</evidence>
<dbReference type="EMBL" id="ARZA01000054">
    <property type="protein sequence ID" value="EOD01512.1"/>
    <property type="molecule type" value="Genomic_DNA"/>
</dbReference>
<organism evidence="2 3">
    <name type="scientific">Caldisalinibacter kiritimatiensis</name>
    <dbReference type="NCBI Taxonomy" id="1304284"/>
    <lineage>
        <taxon>Bacteria</taxon>
        <taxon>Bacillati</taxon>
        <taxon>Bacillota</taxon>
        <taxon>Tissierellia</taxon>
        <taxon>Tissierellales</taxon>
        <taxon>Thermohalobacteraceae</taxon>
        <taxon>Caldisalinibacter</taxon>
    </lineage>
</organism>
<feature type="transmembrane region" description="Helical" evidence="1">
    <location>
        <begin position="113"/>
        <end position="135"/>
    </location>
</feature>
<dbReference type="RefSeq" id="WP_006307912.1">
    <property type="nucleotide sequence ID" value="NZ_ARZA01000054.1"/>
</dbReference>
<dbReference type="AlphaFoldDB" id="R1AXZ1"/>
<protein>
    <submittedName>
        <fullName evidence="2">Stage V sporulation protein AB</fullName>
    </submittedName>
</protein>
<keyword evidence="1" id="KW-1133">Transmembrane helix</keyword>
<gene>
    <name evidence="2" type="ORF">L21TH_0433</name>
</gene>
<dbReference type="InterPro" id="IPR020144">
    <property type="entry name" value="SpoVAB"/>
</dbReference>
<proteinExistence type="predicted"/>
<accession>R1AXZ1</accession>
<keyword evidence="3" id="KW-1185">Reference proteome</keyword>
<feature type="transmembrane region" description="Helical" evidence="1">
    <location>
        <begin position="75"/>
        <end position="101"/>
    </location>
</feature>
<name>R1AXZ1_9FIRM</name>
<keyword evidence="1" id="KW-0472">Membrane</keyword>
<reference evidence="2 3" key="1">
    <citation type="journal article" date="2015" name="Geomicrobiol. J.">
        <title>Caldisalinibacter kiritimatiensis gen. nov., sp. nov., a moderately thermohalophilic thiosulfate-reducing bacterium from a hypersaline microbial mat.</title>
        <authorList>
            <person name="Ben Hania W."/>
            <person name="Joseph M."/>
            <person name="Fiebig A."/>
            <person name="Bunk B."/>
            <person name="Klenk H.-P."/>
            <person name="Fardeau M.-L."/>
            <person name="Spring S."/>
        </authorList>
    </citation>
    <scope>NUCLEOTIDE SEQUENCE [LARGE SCALE GENOMIC DNA]</scope>
    <source>
        <strain evidence="2 3">L21-TH-D2</strain>
    </source>
</reference>
<dbReference type="STRING" id="1304284.L21TH_0433"/>
<keyword evidence="1" id="KW-0812">Transmembrane</keyword>
<evidence type="ECO:0000256" key="1">
    <source>
        <dbReference type="SAM" id="Phobius"/>
    </source>
</evidence>
<sequence>MLKSIVLIIIGISGGIVVGNALASFITLLDIIPRLAQLTNSQKSISLYTKVMIISVVLIALMTFLNFSIKLNTFFLIPIGLTMGAYIGLLAAALAEVVNVIPVLVNRLNIQDYVYYVLIALSVGKVVGSLLQWLILFNVN</sequence>
<evidence type="ECO:0000313" key="2">
    <source>
        <dbReference type="EMBL" id="EOD01512.1"/>
    </source>
</evidence>
<comment type="caution">
    <text evidence="2">The sequence shown here is derived from an EMBL/GenBank/DDBJ whole genome shotgun (WGS) entry which is preliminary data.</text>
</comment>
<feature type="transmembrane region" description="Helical" evidence="1">
    <location>
        <begin position="47"/>
        <end position="69"/>
    </location>
</feature>